<dbReference type="PANTHER" id="PTHR24027:SF438">
    <property type="entry name" value="CADHERIN 23"/>
    <property type="match status" value="1"/>
</dbReference>
<dbReference type="InterPro" id="IPR015919">
    <property type="entry name" value="Cadherin-like_sf"/>
</dbReference>
<dbReference type="GO" id="GO:0005509">
    <property type="term" value="F:calcium ion binding"/>
    <property type="evidence" value="ECO:0007669"/>
    <property type="project" value="InterPro"/>
</dbReference>
<gene>
    <name evidence="6" type="ORF">CRENPOLYSF2_790004</name>
</gene>
<dbReference type="Gene3D" id="2.60.40.2810">
    <property type="match status" value="8"/>
</dbReference>
<dbReference type="SUPFAM" id="SSF49313">
    <property type="entry name" value="Cadherin-like"/>
    <property type="match status" value="1"/>
</dbReference>
<dbReference type="CDD" id="cd11304">
    <property type="entry name" value="Cadherin_repeat"/>
    <property type="match status" value="1"/>
</dbReference>
<evidence type="ECO:0000313" key="6">
    <source>
        <dbReference type="EMBL" id="SJM95907.1"/>
    </source>
</evidence>
<evidence type="ECO:0000256" key="3">
    <source>
        <dbReference type="ARBA" id="ARBA00022837"/>
    </source>
</evidence>
<keyword evidence="2" id="KW-0677">Repeat</keyword>
<dbReference type="Gene3D" id="2.150.10.10">
    <property type="entry name" value="Serralysin-like metalloprotease, C-terminal"/>
    <property type="match status" value="4"/>
</dbReference>
<dbReference type="GO" id="GO:0007156">
    <property type="term" value="P:homophilic cell adhesion via plasma membrane adhesion molecules"/>
    <property type="evidence" value="ECO:0007669"/>
    <property type="project" value="InterPro"/>
</dbReference>
<dbReference type="InterPro" id="IPR039808">
    <property type="entry name" value="Cadherin"/>
</dbReference>
<dbReference type="PANTHER" id="PTHR24027">
    <property type="entry name" value="CADHERIN-23"/>
    <property type="match status" value="1"/>
</dbReference>
<accession>A0A1R4HI58</accession>
<dbReference type="InterPro" id="IPR006626">
    <property type="entry name" value="PbH1"/>
</dbReference>
<dbReference type="InterPro" id="IPR002126">
    <property type="entry name" value="Cadherin-like_dom"/>
</dbReference>
<name>A0A1R4HI58_9GAMM</name>
<dbReference type="SMART" id="SM00112">
    <property type="entry name" value="CA"/>
    <property type="match status" value="1"/>
</dbReference>
<dbReference type="Pfam" id="PF00353">
    <property type="entry name" value="HemolysinCabind"/>
    <property type="match status" value="3"/>
</dbReference>
<proteinExistence type="predicted"/>
<dbReference type="EMBL" id="FUKJ01000445">
    <property type="protein sequence ID" value="SJM95907.1"/>
    <property type="molecule type" value="Genomic_DNA"/>
</dbReference>
<dbReference type="SUPFAM" id="SSF51120">
    <property type="entry name" value="beta-Roll"/>
    <property type="match status" value="3"/>
</dbReference>
<dbReference type="PROSITE" id="PS00330">
    <property type="entry name" value="HEMOLYSIN_CALCIUM"/>
    <property type="match status" value="3"/>
</dbReference>
<evidence type="ECO:0000259" key="5">
    <source>
        <dbReference type="PROSITE" id="PS50268"/>
    </source>
</evidence>
<dbReference type="InterPro" id="IPR041690">
    <property type="entry name" value="Cadherin_5"/>
</dbReference>
<feature type="domain" description="Cadherin" evidence="5">
    <location>
        <begin position="345"/>
        <end position="439"/>
    </location>
</feature>
<dbReference type="InterPro" id="IPR011049">
    <property type="entry name" value="Serralysin-like_metalloprot_C"/>
</dbReference>
<evidence type="ECO:0000256" key="4">
    <source>
        <dbReference type="ARBA" id="ARBA00023136"/>
    </source>
</evidence>
<dbReference type="GO" id="GO:0016477">
    <property type="term" value="P:cell migration"/>
    <property type="evidence" value="ECO:0007669"/>
    <property type="project" value="TreeGrafter"/>
</dbReference>
<dbReference type="PROSITE" id="PS50268">
    <property type="entry name" value="CADHERIN_2"/>
    <property type="match status" value="1"/>
</dbReference>
<dbReference type="NCBIfam" id="NF012211">
    <property type="entry name" value="tand_rpt_95"/>
    <property type="match status" value="11"/>
</dbReference>
<dbReference type="Pfam" id="PF00028">
    <property type="entry name" value="Cadherin"/>
    <property type="match status" value="1"/>
</dbReference>
<keyword evidence="7" id="KW-1185">Reference proteome</keyword>
<keyword evidence="4" id="KW-0472">Membrane</keyword>
<dbReference type="RefSeq" id="WP_143341691.1">
    <property type="nucleotide sequence ID" value="NZ_FUKJ01000445.1"/>
</dbReference>
<dbReference type="PRINTS" id="PR00313">
    <property type="entry name" value="CABNDNGRPT"/>
</dbReference>
<dbReference type="Pfam" id="PF17892">
    <property type="entry name" value="Cadherin_5"/>
    <property type="match status" value="11"/>
</dbReference>
<reference evidence="7" key="1">
    <citation type="submission" date="2017-02" db="EMBL/GenBank/DDBJ databases">
        <authorList>
            <person name="Daims H."/>
        </authorList>
    </citation>
    <scope>NUCLEOTIDE SEQUENCE [LARGE SCALE GENOMIC DNA]</scope>
</reference>
<dbReference type="Gene3D" id="2.60.40.60">
    <property type="entry name" value="Cadherins"/>
    <property type="match status" value="1"/>
</dbReference>
<keyword evidence="3" id="KW-0106">Calcium</keyword>
<protein>
    <recommendedName>
        <fullName evidence="5">Cadherin domain-containing protein</fullName>
    </recommendedName>
</protein>
<evidence type="ECO:0000313" key="7">
    <source>
        <dbReference type="Proteomes" id="UP000195442"/>
    </source>
</evidence>
<sequence length="1924" mass="193840">MAVDNTAPSGTATALLVSGTEDITYTINASDLLAGFSDVNPGDVLSVANLSASTGTLYDNNDGTWTFTPYANVNGIVNLSYNVIDGQGGSVVAAQSFNMVAVNDTPLLTGVPAALSAGTEDTTYTILANSLLQGFTDVDSNALSVQSGSLTADHGTLTPVVGGWSFTPDLNYSGPVTLSYNVIDNSGASVVATQSFNVVAANGVPTLGGITASTTIDDIATASPFSTFTITDNDVNAAVSVSITLDTAAKGVFTAESLTASGFSTTDGGLTYNHAAGTPAALQAAIQQLIFQPAANRVATGDTETTTFTVSVNDGIAPAVIDSTTTVISTSVNDAPVITFGSTGTVAENAPIITVIYDASASDADTGDTLTYSLQTGLDDDAALLAIDADTGAVTLLNSANFEAQASYSFTVVSTDSANAEATKAVTVEVTNVNEAPTFAQDSLGGSVSFTEDNAPVLLDGNVILSDEDLNASNYNGSTLTLVRNGGANAEDSFSSAALTGADVIVESITIGTFAQAGGTLTISFNANATQALVNGALQQIAYSNSSNTPPASVQLDWTFNEGTQGMGASLTTTGNTTVNITPTNDAPAGAASAELGDATEDTAYTITASDLLTGFSDVENDTLLVDGLTADNGDLVNNNDGTWTFTPATNYNGNVALNYNVIDGNGGSVAATQGFNVAAVNDAPTGTANDELIGGTEDTVYTIYASDLLVGFSDVENDTLSVDGLTANNGLLVNNNDGTWTFTPTANFNGEVALAYNVIDGNGGSVAATQGFSVAAVNDAPTGTASAELVAGTEDTVYTINASDLLMGFSDVENDMLSVANLTATNGTLVNNNDGTWTFTPAANFNGAVALAYDVIDGNGGSIVATQSFSLASVNDATTGAPTAVLGAGIEDTPYIINIETLLQGFSDIDGTLAIANFTANNGTLFNNNNDTWTFTPNANYNGAVALTYNVIDGNGGSISATQSFSLAAVNDTPVGSASATLAAGTEDTDYTILANTLLQGFSDADGDALTVANLTVSNGTLAAISGGWIFTPNANYNGSVALTYNVIDDNGGSIAATQSFNLTPVNDGPPTGTASAELVAGLEDTAYTINAIDLLQGFIDVDNDTLSVANLVATNGTVVNNNDGTWTFTPTANYNGAVALTYDVLDGTGGSIAATQSFSLVATNDAPTGSATAVLVAGTEDTTYTINASDLLVGFSDIDGATLAVDGLTATNGDLVNNNDGTWTFTPAANYNGAVALTYNVIDGNGGSVPATQSFSLTSVNDGSPTGTASAELAAGTEDTAYTLSASDLLMGFSDVEADTLSVANLTATNGDLVNNNDGTWTFTPATNFNGAVALAYDVMDGNGGSVAATQGFNVAAVNDAPAGSASAELLAGIEDTAYTVSASDLLMGFSDVEADTLSVANLTATNGDLVNNNDGTWTFTPAANFNGAVALAYDVIDGNGGSMAATQGFSVAPVDDVPVLIAPVQINFIDTALTDSFITATGTLAVSDVENSSVTYNIIDGTDNGDTVSKDSQYGILTVSKATGNYAFVANDDAINALAVAAGQSFTVTASDGLLIDSKSLLINIAQDGSTESIDNDTLVGALGNDILHGLAGNDFINGSLGADIMFGGLGDDTYFVDNAFDIVTEDSTLATEIDTIESEVNYTLSANVENLTLTGTAINGAGNGLSNLLTGNAEANNLRGGAGADTLNGGEGADFLNGNSGVDTLIGGLGNDSYIVDNIGDVVVENSSLATEIDSVSSSITYTLPANVENLILTGTAINGIGNTLNNVLTGNGGANKLLGGAGADTLNGGAGVDTLNGNSGADILNGGLGNDILTGGTGNDIFQLTNLSKDTITDFVAINDTIQLENSIFAQLTATGALNANNFRLGSAEADADDYVVYNNTTGALFYDADGNGADAATQVAILGTVTHPNLTVADFVII</sequence>
<dbReference type="GO" id="GO:0016342">
    <property type="term" value="C:catenin complex"/>
    <property type="evidence" value="ECO:0007669"/>
    <property type="project" value="TreeGrafter"/>
</dbReference>
<dbReference type="InterPro" id="IPR018511">
    <property type="entry name" value="Hemolysin-typ_Ca-bd_CS"/>
</dbReference>
<organism evidence="6 7">
    <name type="scientific">Crenothrix polyspora</name>
    <dbReference type="NCBI Taxonomy" id="360316"/>
    <lineage>
        <taxon>Bacteria</taxon>
        <taxon>Pseudomonadati</taxon>
        <taxon>Pseudomonadota</taxon>
        <taxon>Gammaproteobacteria</taxon>
        <taxon>Methylococcales</taxon>
        <taxon>Crenotrichaceae</taxon>
        <taxon>Crenothrix</taxon>
    </lineage>
</organism>
<dbReference type="GO" id="GO:0008013">
    <property type="term" value="F:beta-catenin binding"/>
    <property type="evidence" value="ECO:0007669"/>
    <property type="project" value="TreeGrafter"/>
</dbReference>
<dbReference type="Proteomes" id="UP000195442">
    <property type="component" value="Unassembled WGS sequence"/>
</dbReference>
<comment type="subcellular location">
    <subcellularLocation>
        <location evidence="1">Membrane</location>
    </subcellularLocation>
</comment>
<evidence type="ECO:0000256" key="2">
    <source>
        <dbReference type="ARBA" id="ARBA00022737"/>
    </source>
</evidence>
<dbReference type="OrthoDB" id="5242130at2"/>
<dbReference type="GO" id="GO:0045296">
    <property type="term" value="F:cadherin binding"/>
    <property type="evidence" value="ECO:0007669"/>
    <property type="project" value="TreeGrafter"/>
</dbReference>
<dbReference type="SMART" id="SM00710">
    <property type="entry name" value="PbH1"/>
    <property type="match status" value="9"/>
</dbReference>
<evidence type="ECO:0000256" key="1">
    <source>
        <dbReference type="ARBA" id="ARBA00004370"/>
    </source>
</evidence>
<dbReference type="InterPro" id="IPR001343">
    <property type="entry name" value="Hemolysn_Ca-bd"/>
</dbReference>